<keyword evidence="2" id="KW-1185">Reference proteome</keyword>
<reference evidence="1 2" key="1">
    <citation type="journal article" date="2013" name="Genome Biol.">
        <title>The genome sequence of the most widely cultivated cacao type and its use to identify candidate genes regulating pod color.</title>
        <authorList>
            <person name="Motamayor J.C."/>
            <person name="Mockaitis K."/>
            <person name="Schmutz J."/>
            <person name="Haiminen N."/>
            <person name="Iii D.L."/>
            <person name="Cornejo O."/>
            <person name="Findley S.D."/>
            <person name="Zheng P."/>
            <person name="Utro F."/>
            <person name="Royaert S."/>
            <person name="Saski C."/>
            <person name="Jenkins J."/>
            <person name="Podicheti R."/>
            <person name="Zhao M."/>
            <person name="Scheffler B.E."/>
            <person name="Stack J.C."/>
            <person name="Feltus F.A."/>
            <person name="Mustiga G.M."/>
            <person name="Amores F."/>
            <person name="Phillips W."/>
            <person name="Marelli J.P."/>
            <person name="May G.D."/>
            <person name="Shapiro H."/>
            <person name="Ma J."/>
            <person name="Bustamante C.D."/>
            <person name="Schnell R.J."/>
            <person name="Main D."/>
            <person name="Gilbert D."/>
            <person name="Parida L."/>
            <person name="Kuhn D.N."/>
        </authorList>
    </citation>
    <scope>NUCLEOTIDE SEQUENCE [LARGE SCALE GENOMIC DNA]</scope>
    <source>
        <strain evidence="2">cv. Matina 1-6</strain>
    </source>
</reference>
<proteinExistence type="predicted"/>
<dbReference type="AlphaFoldDB" id="A0A061DHG6"/>
<dbReference type="InParanoid" id="A0A061DHG6"/>
<dbReference type="Proteomes" id="UP000026915">
    <property type="component" value="Chromosome 1"/>
</dbReference>
<sequence length="152" mass="16709">MNDVGIYAVSMSELICQCVYLHRTGLPSFLINGGGWILGVAEFVTGRFLVFEHSLLRFCGALGTSLTPVDLEFHILLMYDIPLTKVQAHLQDAVCSACLSVAVFDQTDSEMDKGSGRIVYLSRLAWTWGSSKLGFVVYLGFLKGPGKSFVYN</sequence>
<dbReference type="Gramene" id="EOX91870">
    <property type="protein sequence ID" value="EOX91870"/>
    <property type="gene ID" value="TCM_000930"/>
</dbReference>
<dbReference type="HOGENOM" id="CLU_1725590_0_0_1"/>
<gene>
    <name evidence="1" type="ORF">TCM_000930</name>
</gene>
<evidence type="ECO:0000313" key="1">
    <source>
        <dbReference type="EMBL" id="EOX91870.1"/>
    </source>
</evidence>
<organism evidence="1 2">
    <name type="scientific">Theobroma cacao</name>
    <name type="common">Cacao</name>
    <name type="synonym">Cocoa</name>
    <dbReference type="NCBI Taxonomy" id="3641"/>
    <lineage>
        <taxon>Eukaryota</taxon>
        <taxon>Viridiplantae</taxon>
        <taxon>Streptophyta</taxon>
        <taxon>Embryophyta</taxon>
        <taxon>Tracheophyta</taxon>
        <taxon>Spermatophyta</taxon>
        <taxon>Magnoliopsida</taxon>
        <taxon>eudicotyledons</taxon>
        <taxon>Gunneridae</taxon>
        <taxon>Pentapetalae</taxon>
        <taxon>rosids</taxon>
        <taxon>malvids</taxon>
        <taxon>Malvales</taxon>
        <taxon>Malvaceae</taxon>
        <taxon>Byttnerioideae</taxon>
        <taxon>Theobroma</taxon>
    </lineage>
</organism>
<dbReference type="EMBL" id="CM001879">
    <property type="protein sequence ID" value="EOX91870.1"/>
    <property type="molecule type" value="Genomic_DNA"/>
</dbReference>
<protein>
    <submittedName>
        <fullName evidence="1">Uncharacterized protein</fullName>
    </submittedName>
</protein>
<name>A0A061DHG6_THECC</name>
<evidence type="ECO:0000313" key="2">
    <source>
        <dbReference type="Proteomes" id="UP000026915"/>
    </source>
</evidence>
<accession>A0A061DHG6</accession>